<name>A0ABV7CP52_9GAMM</name>
<dbReference type="PANTHER" id="PTHR24220">
    <property type="entry name" value="IMPORT ATP-BINDING PROTEIN"/>
    <property type="match status" value="1"/>
</dbReference>
<evidence type="ECO:0000256" key="1">
    <source>
        <dbReference type="ARBA" id="ARBA00022448"/>
    </source>
</evidence>
<dbReference type="SMART" id="SM00382">
    <property type="entry name" value="AAA"/>
    <property type="match status" value="1"/>
</dbReference>
<keyword evidence="1" id="KW-0813">Transport</keyword>
<dbReference type="EMBL" id="JBHRSD010000039">
    <property type="protein sequence ID" value="MFC3034427.1"/>
    <property type="molecule type" value="Genomic_DNA"/>
</dbReference>
<dbReference type="InterPro" id="IPR003439">
    <property type="entry name" value="ABC_transporter-like_ATP-bd"/>
</dbReference>
<dbReference type="InterPro" id="IPR015854">
    <property type="entry name" value="ABC_transpr_LolD-like"/>
</dbReference>
<comment type="caution">
    <text evidence="5">The sequence shown here is derived from an EMBL/GenBank/DDBJ whole genome shotgun (WGS) entry which is preliminary data.</text>
</comment>
<keyword evidence="2" id="KW-0547">Nucleotide-binding</keyword>
<dbReference type="PROSITE" id="PS50893">
    <property type="entry name" value="ABC_TRANSPORTER_2"/>
    <property type="match status" value="1"/>
</dbReference>
<sequence>MLTASNLHFQWPSQPSPTLVIESFQLAKGEKLFLYGPSGSGKSTLLGLLAGIHGLQQGSITMLGRQLNTLTAAKRDHFRADHIGTIFQNFNLLPYLNPLENVLLGCSFSTLRSRKAKATSGSCQAEAQRLLTELGLDASTWTRSVAELSIGQQQRVAAARALIGEPELIIADEPTSALDSDSREAFINLLFSQAKRYDATILFVSHDRSLAPLFDNSVSLLALNQAASSEPINNNKEAQ</sequence>
<dbReference type="Proteomes" id="UP001595453">
    <property type="component" value="Unassembled WGS sequence"/>
</dbReference>
<dbReference type="InterPro" id="IPR003593">
    <property type="entry name" value="AAA+_ATPase"/>
</dbReference>
<dbReference type="RefSeq" id="WP_377127688.1">
    <property type="nucleotide sequence ID" value="NZ_JBHRSD010000039.1"/>
</dbReference>
<reference evidence="6" key="1">
    <citation type="journal article" date="2019" name="Int. J. Syst. Evol. Microbiol.">
        <title>The Global Catalogue of Microorganisms (GCM) 10K type strain sequencing project: providing services to taxonomists for standard genome sequencing and annotation.</title>
        <authorList>
            <consortium name="The Broad Institute Genomics Platform"/>
            <consortium name="The Broad Institute Genome Sequencing Center for Infectious Disease"/>
            <person name="Wu L."/>
            <person name="Ma J."/>
        </authorList>
    </citation>
    <scope>NUCLEOTIDE SEQUENCE [LARGE SCALE GENOMIC DNA]</scope>
    <source>
        <strain evidence="6">KCTC 42730</strain>
    </source>
</reference>
<gene>
    <name evidence="5" type="ORF">ACFOEE_18120</name>
</gene>
<protein>
    <submittedName>
        <fullName evidence="5">ABC transporter ATP-binding protein</fullName>
    </submittedName>
</protein>
<dbReference type="GO" id="GO:0005524">
    <property type="term" value="F:ATP binding"/>
    <property type="evidence" value="ECO:0007669"/>
    <property type="project" value="UniProtKB-KW"/>
</dbReference>
<evidence type="ECO:0000256" key="3">
    <source>
        <dbReference type="ARBA" id="ARBA00022840"/>
    </source>
</evidence>
<proteinExistence type="predicted"/>
<dbReference type="SUPFAM" id="SSF52540">
    <property type="entry name" value="P-loop containing nucleoside triphosphate hydrolases"/>
    <property type="match status" value="1"/>
</dbReference>
<evidence type="ECO:0000259" key="4">
    <source>
        <dbReference type="PROSITE" id="PS50893"/>
    </source>
</evidence>
<dbReference type="Pfam" id="PF00005">
    <property type="entry name" value="ABC_tran"/>
    <property type="match status" value="1"/>
</dbReference>
<dbReference type="InterPro" id="IPR027417">
    <property type="entry name" value="P-loop_NTPase"/>
</dbReference>
<dbReference type="Gene3D" id="3.40.50.300">
    <property type="entry name" value="P-loop containing nucleotide triphosphate hydrolases"/>
    <property type="match status" value="1"/>
</dbReference>
<keyword evidence="3 5" id="KW-0067">ATP-binding</keyword>
<keyword evidence="6" id="KW-1185">Reference proteome</keyword>
<feature type="domain" description="ABC transporter" evidence="4">
    <location>
        <begin position="2"/>
        <end position="239"/>
    </location>
</feature>
<evidence type="ECO:0000256" key="2">
    <source>
        <dbReference type="ARBA" id="ARBA00022741"/>
    </source>
</evidence>
<accession>A0ABV7CP52</accession>
<dbReference type="PANTHER" id="PTHR24220:SF611">
    <property type="entry name" value="ATP-BINDING COMPONENT OF ABC TRANSPORTER-RELATED"/>
    <property type="match status" value="1"/>
</dbReference>
<dbReference type="CDD" id="cd03255">
    <property type="entry name" value="ABC_MJ0796_LolCDE_FtsE"/>
    <property type="match status" value="1"/>
</dbReference>
<evidence type="ECO:0000313" key="6">
    <source>
        <dbReference type="Proteomes" id="UP001595453"/>
    </source>
</evidence>
<evidence type="ECO:0000313" key="5">
    <source>
        <dbReference type="EMBL" id="MFC3034427.1"/>
    </source>
</evidence>
<dbReference type="InterPro" id="IPR017911">
    <property type="entry name" value="MacB-like_ATP-bd"/>
</dbReference>
<organism evidence="5 6">
    <name type="scientific">Pseudoalteromonas fenneropenaei</name>
    <dbReference type="NCBI Taxonomy" id="1737459"/>
    <lineage>
        <taxon>Bacteria</taxon>
        <taxon>Pseudomonadati</taxon>
        <taxon>Pseudomonadota</taxon>
        <taxon>Gammaproteobacteria</taxon>
        <taxon>Alteromonadales</taxon>
        <taxon>Pseudoalteromonadaceae</taxon>
        <taxon>Pseudoalteromonas</taxon>
    </lineage>
</organism>